<evidence type="ECO:0000256" key="4">
    <source>
        <dbReference type="ARBA" id="ARBA00022842"/>
    </source>
</evidence>
<dbReference type="InterPro" id="IPR020550">
    <property type="entry name" value="Inositol_monophosphatase_CS"/>
</dbReference>
<dbReference type="GO" id="GO:0046872">
    <property type="term" value="F:metal ion binding"/>
    <property type="evidence" value="ECO:0007669"/>
    <property type="project" value="UniProtKB-KW"/>
</dbReference>
<dbReference type="AlphaFoldDB" id="A0A9P0KBC9"/>
<evidence type="ECO:0000313" key="6">
    <source>
        <dbReference type="EMBL" id="CAH1967338.1"/>
    </source>
</evidence>
<comment type="cofactor">
    <cofactor evidence="5">
        <name>Mg(2+)</name>
        <dbReference type="ChEBI" id="CHEBI:18420"/>
    </cofactor>
</comment>
<evidence type="ECO:0000256" key="5">
    <source>
        <dbReference type="PIRSR" id="PIRSR600760-2"/>
    </source>
</evidence>
<protein>
    <recommendedName>
        <fullName evidence="8">Inositol-phosphate phosphatase</fullName>
    </recommendedName>
</protein>
<keyword evidence="2 5" id="KW-0479">Metal-binding</keyword>
<evidence type="ECO:0000256" key="3">
    <source>
        <dbReference type="ARBA" id="ARBA00022801"/>
    </source>
</evidence>
<evidence type="ECO:0008006" key="8">
    <source>
        <dbReference type="Google" id="ProtNLM"/>
    </source>
</evidence>
<comment type="caution">
    <text evidence="6">The sequence shown here is derived from an EMBL/GenBank/DDBJ whole genome shotgun (WGS) entry which is preliminary data.</text>
</comment>
<dbReference type="GO" id="GO:0006020">
    <property type="term" value="P:inositol metabolic process"/>
    <property type="evidence" value="ECO:0007669"/>
    <property type="project" value="TreeGrafter"/>
</dbReference>
<dbReference type="PRINTS" id="PR00378">
    <property type="entry name" value="LIIMPHPHTASE"/>
</dbReference>
<evidence type="ECO:0000313" key="7">
    <source>
        <dbReference type="Proteomes" id="UP001152888"/>
    </source>
</evidence>
<dbReference type="EMBL" id="CAKOFQ010006743">
    <property type="protein sequence ID" value="CAH1967338.1"/>
    <property type="molecule type" value="Genomic_DNA"/>
</dbReference>
<dbReference type="SUPFAM" id="SSF56655">
    <property type="entry name" value="Carbohydrate phosphatase"/>
    <property type="match status" value="1"/>
</dbReference>
<evidence type="ECO:0000256" key="2">
    <source>
        <dbReference type="ARBA" id="ARBA00022723"/>
    </source>
</evidence>
<reference evidence="6" key="1">
    <citation type="submission" date="2022-03" db="EMBL/GenBank/DDBJ databases">
        <authorList>
            <person name="Sayadi A."/>
        </authorList>
    </citation>
    <scope>NUCLEOTIDE SEQUENCE</scope>
</reference>
<sequence>MSAVSVGLVIRKQQTLGIVYNPFTNECYTAIKGQGAFLNGKRIRTNGETDISKVVFAYEISLARNPKYLDLYMYRLKHLMRVVSGIRSFGTAVISACYVADGRLDAYQCDGLYPWDVAAAGLIVTEAGGHICDTSDSGKAFDLMDPNFLVAASKALADEFLIHEKKADEERINAKNIKAIFA</sequence>
<proteinExistence type="inferred from homology"/>
<accession>A0A9P0KBC9</accession>
<dbReference type="Proteomes" id="UP001152888">
    <property type="component" value="Unassembled WGS sequence"/>
</dbReference>
<dbReference type="PANTHER" id="PTHR20854">
    <property type="entry name" value="INOSITOL MONOPHOSPHATASE"/>
    <property type="match status" value="1"/>
</dbReference>
<dbReference type="GO" id="GO:0007165">
    <property type="term" value="P:signal transduction"/>
    <property type="evidence" value="ECO:0007669"/>
    <property type="project" value="TreeGrafter"/>
</dbReference>
<dbReference type="Gene3D" id="3.40.190.80">
    <property type="match status" value="1"/>
</dbReference>
<comment type="similarity">
    <text evidence="1">Belongs to the inositol monophosphatase superfamily.</text>
</comment>
<dbReference type="PANTHER" id="PTHR20854:SF25">
    <property type="entry name" value="INOSITOL-1-MONOPHOSPHATASE"/>
    <property type="match status" value="1"/>
</dbReference>
<dbReference type="PRINTS" id="PR00377">
    <property type="entry name" value="IMPHPHTASES"/>
</dbReference>
<dbReference type="GO" id="GO:0008934">
    <property type="term" value="F:inositol monophosphate 1-phosphatase activity"/>
    <property type="evidence" value="ECO:0007669"/>
    <property type="project" value="TreeGrafter"/>
</dbReference>
<name>A0A9P0KBC9_ACAOB</name>
<dbReference type="GO" id="GO:0046854">
    <property type="term" value="P:phosphatidylinositol phosphate biosynthetic process"/>
    <property type="evidence" value="ECO:0007669"/>
    <property type="project" value="InterPro"/>
</dbReference>
<dbReference type="InterPro" id="IPR020552">
    <property type="entry name" value="Inositol_monoPase_Li-sen"/>
</dbReference>
<dbReference type="InterPro" id="IPR000760">
    <property type="entry name" value="Inositol_monophosphatase-like"/>
</dbReference>
<dbReference type="Gene3D" id="3.30.540.10">
    <property type="entry name" value="Fructose-1,6-Bisphosphatase, subunit A, domain 1"/>
    <property type="match status" value="1"/>
</dbReference>
<dbReference type="OrthoDB" id="10254945at2759"/>
<organism evidence="6 7">
    <name type="scientific">Acanthoscelides obtectus</name>
    <name type="common">Bean weevil</name>
    <name type="synonym">Bruchus obtectus</name>
    <dbReference type="NCBI Taxonomy" id="200917"/>
    <lineage>
        <taxon>Eukaryota</taxon>
        <taxon>Metazoa</taxon>
        <taxon>Ecdysozoa</taxon>
        <taxon>Arthropoda</taxon>
        <taxon>Hexapoda</taxon>
        <taxon>Insecta</taxon>
        <taxon>Pterygota</taxon>
        <taxon>Neoptera</taxon>
        <taxon>Endopterygota</taxon>
        <taxon>Coleoptera</taxon>
        <taxon>Polyphaga</taxon>
        <taxon>Cucujiformia</taxon>
        <taxon>Chrysomeloidea</taxon>
        <taxon>Chrysomelidae</taxon>
        <taxon>Bruchinae</taxon>
        <taxon>Bruchini</taxon>
        <taxon>Acanthoscelides</taxon>
    </lineage>
</organism>
<gene>
    <name evidence="6" type="ORF">ACAOBT_LOCUS7344</name>
</gene>
<dbReference type="Pfam" id="PF00459">
    <property type="entry name" value="Inositol_P"/>
    <property type="match status" value="1"/>
</dbReference>
<keyword evidence="7" id="KW-1185">Reference proteome</keyword>
<evidence type="ECO:0000256" key="1">
    <source>
        <dbReference type="ARBA" id="ARBA00009759"/>
    </source>
</evidence>
<keyword evidence="4 5" id="KW-0460">Magnesium</keyword>
<feature type="binding site" evidence="5">
    <location>
        <position position="116"/>
    </location>
    <ligand>
        <name>Mg(2+)</name>
        <dbReference type="ChEBI" id="CHEBI:18420"/>
        <label>1</label>
        <note>catalytic</note>
    </ligand>
</feature>
<dbReference type="PROSITE" id="PS00630">
    <property type="entry name" value="IMP_2"/>
    <property type="match status" value="1"/>
</dbReference>
<keyword evidence="3" id="KW-0378">Hydrolase</keyword>